<feature type="region of interest" description="Disordered" evidence="6">
    <location>
        <begin position="416"/>
        <end position="447"/>
    </location>
</feature>
<keyword evidence="7" id="KW-0472">Membrane</keyword>
<feature type="transmembrane region" description="Helical" evidence="7">
    <location>
        <begin position="636"/>
        <end position="662"/>
    </location>
</feature>
<reference evidence="9 10" key="1">
    <citation type="submission" date="2017-07" db="EMBL/GenBank/DDBJ databases">
        <title>Draft sequence of Rhodococcus enclensis 23b-28.</title>
        <authorList>
            <person name="Besaury L."/>
            <person name="Sancelme M."/>
            <person name="Amato P."/>
            <person name="Lallement A."/>
            <person name="Delort A.-M."/>
        </authorList>
    </citation>
    <scope>NUCLEOTIDE SEQUENCE [LARGE SCALE GENOMIC DNA]</scope>
    <source>
        <strain evidence="9 10">23b-28</strain>
    </source>
</reference>
<dbReference type="Proteomes" id="UP000230886">
    <property type="component" value="Unassembled WGS sequence"/>
</dbReference>
<feature type="transmembrane region" description="Helical" evidence="7">
    <location>
        <begin position="723"/>
        <end position="743"/>
    </location>
</feature>
<keyword evidence="2 5" id="KW-0547">Nucleotide-binding</keyword>
<name>A0A2A5J2M7_RHOSG</name>
<feature type="domain" description="Protein kinase" evidence="8">
    <location>
        <begin position="182"/>
        <end position="483"/>
    </location>
</feature>
<dbReference type="RefSeq" id="WP_099698710.1">
    <property type="nucleotide sequence ID" value="NZ_NOVD01000050.1"/>
</dbReference>
<keyword evidence="9" id="KW-0723">Serine/threonine-protein kinase</keyword>
<evidence type="ECO:0000256" key="3">
    <source>
        <dbReference type="ARBA" id="ARBA00022777"/>
    </source>
</evidence>
<evidence type="ECO:0000256" key="2">
    <source>
        <dbReference type="ARBA" id="ARBA00022741"/>
    </source>
</evidence>
<dbReference type="EMBL" id="NOVD01000050">
    <property type="protein sequence ID" value="PCK23497.1"/>
    <property type="molecule type" value="Genomic_DNA"/>
</dbReference>
<keyword evidence="1" id="KW-0808">Transferase</keyword>
<dbReference type="SUPFAM" id="SSF56112">
    <property type="entry name" value="Protein kinase-like (PK-like)"/>
    <property type="match status" value="1"/>
</dbReference>
<proteinExistence type="predicted"/>
<dbReference type="GO" id="GO:0004674">
    <property type="term" value="F:protein serine/threonine kinase activity"/>
    <property type="evidence" value="ECO:0007669"/>
    <property type="project" value="UniProtKB-KW"/>
</dbReference>
<feature type="transmembrane region" description="Helical" evidence="7">
    <location>
        <begin position="551"/>
        <end position="571"/>
    </location>
</feature>
<dbReference type="PANTHER" id="PTHR43289">
    <property type="entry name" value="MITOGEN-ACTIVATED PROTEIN KINASE KINASE KINASE 20-RELATED"/>
    <property type="match status" value="1"/>
</dbReference>
<keyword evidence="7" id="KW-1133">Transmembrane helix</keyword>
<dbReference type="PROSITE" id="PS50011">
    <property type="entry name" value="PROTEIN_KINASE_DOM"/>
    <property type="match status" value="1"/>
</dbReference>
<feature type="transmembrane region" description="Helical" evidence="7">
    <location>
        <begin position="606"/>
        <end position="624"/>
    </location>
</feature>
<organism evidence="9 10">
    <name type="scientific">Rhodococcus qingshengii</name>
    <dbReference type="NCBI Taxonomy" id="334542"/>
    <lineage>
        <taxon>Bacteria</taxon>
        <taxon>Bacillati</taxon>
        <taxon>Actinomycetota</taxon>
        <taxon>Actinomycetes</taxon>
        <taxon>Mycobacteriales</taxon>
        <taxon>Nocardiaceae</taxon>
        <taxon>Rhodococcus</taxon>
        <taxon>Rhodococcus erythropolis group</taxon>
    </lineage>
</organism>
<dbReference type="Gene3D" id="3.30.200.20">
    <property type="entry name" value="Phosphorylase Kinase, domain 1"/>
    <property type="match status" value="1"/>
</dbReference>
<dbReference type="GO" id="GO:0005524">
    <property type="term" value="F:ATP binding"/>
    <property type="evidence" value="ECO:0007669"/>
    <property type="project" value="UniProtKB-UniRule"/>
</dbReference>
<gene>
    <name evidence="9" type="ORF">CHR55_29985</name>
</gene>
<dbReference type="InterPro" id="IPR000719">
    <property type="entry name" value="Prot_kinase_dom"/>
</dbReference>
<evidence type="ECO:0000256" key="7">
    <source>
        <dbReference type="SAM" id="Phobius"/>
    </source>
</evidence>
<evidence type="ECO:0000256" key="1">
    <source>
        <dbReference type="ARBA" id="ARBA00022679"/>
    </source>
</evidence>
<evidence type="ECO:0000256" key="5">
    <source>
        <dbReference type="PROSITE-ProRule" id="PRU10141"/>
    </source>
</evidence>
<sequence length="765" mass="83675">MNERGAQASDATIASGPLTERGTVTELRPSTLPVMRDGQNGADGLGRLVADWEEGRTPSDLSDYLPDPAKIRRAALIELVGIDMEYRWLKNDCPKRLTDYCAEYPELLEEPLPAELLYEEFRLRKQGGEDVAAAEYLSEFPLQAESFEQMFDRDSMAGREDVMMLGLSGFDEFEIGQHLDDFELVLELGHGAFARVFLARQLSMQRWVALKISRNVGVEPQTLAQLDHPNIVRVFDQRLLEERALRVLFMEYVPGGTLLDVVKLVRVTPQAQRSGQLLLDAIDKTLAKKGEMKPSETSLRSEIAAMSWPETVAWMGMRLADALEYAREHGVLHRDIKPANVLLSVEGIPKLADFNVSSSEEVSTEDTACFVGGSLAYMSPEQLEACAVGAPGTLDTRSDIYALGVMLWELLTGSRPFTDDGTGESPPSPKKALEARRRGVDPAAEARLPDDCPPALRRVLVKSLSPERDGRWSGGRKLARQFALCLDRSARNLVDPPEGSPRSTLWKWALPIVLAAIGIPNLLAAGYNYYYNKMLIISGLSPQAQQHLEQVHLVIGVAAFSLGAAAILYWCRLALTVPHGLRNGQTYSAEVLNKARTATLNVGHRAVVIAFGLWVLAGIAYPVALQIAAGGIPQRAYVHLMSSLAVCGAVAVAYPFFILTYYSVRCLYPILLSHGELRSDDGRDIRSLGRSSTRYLAVAASVPLVGIAGLSFVGSGAGEELNATVRALCLGGIAGFIVVYQLFRRIESDLRALLRVVSLEVSASP</sequence>
<evidence type="ECO:0000313" key="10">
    <source>
        <dbReference type="Proteomes" id="UP000230886"/>
    </source>
</evidence>
<dbReference type="Pfam" id="PF00069">
    <property type="entry name" value="Pkinase"/>
    <property type="match status" value="1"/>
</dbReference>
<dbReference type="InterPro" id="IPR011009">
    <property type="entry name" value="Kinase-like_dom_sf"/>
</dbReference>
<keyword evidence="7" id="KW-0812">Transmembrane</keyword>
<accession>A0A2A5J2M7</accession>
<feature type="transmembrane region" description="Helical" evidence="7">
    <location>
        <begin position="695"/>
        <end position="717"/>
    </location>
</feature>
<evidence type="ECO:0000259" key="8">
    <source>
        <dbReference type="PROSITE" id="PS50011"/>
    </source>
</evidence>
<dbReference type="AlphaFoldDB" id="A0A2A5J2M7"/>
<dbReference type="InterPro" id="IPR017441">
    <property type="entry name" value="Protein_kinase_ATP_BS"/>
</dbReference>
<evidence type="ECO:0000256" key="6">
    <source>
        <dbReference type="SAM" id="MobiDB-lite"/>
    </source>
</evidence>
<evidence type="ECO:0000313" key="9">
    <source>
        <dbReference type="EMBL" id="PCK23497.1"/>
    </source>
</evidence>
<dbReference type="SMART" id="SM00220">
    <property type="entry name" value="S_TKc"/>
    <property type="match status" value="1"/>
</dbReference>
<dbReference type="Gene3D" id="1.10.510.10">
    <property type="entry name" value="Transferase(Phosphotransferase) domain 1"/>
    <property type="match status" value="1"/>
</dbReference>
<dbReference type="PROSITE" id="PS00107">
    <property type="entry name" value="PROTEIN_KINASE_ATP"/>
    <property type="match status" value="1"/>
</dbReference>
<feature type="binding site" evidence="5">
    <location>
        <position position="211"/>
    </location>
    <ligand>
        <name>ATP</name>
        <dbReference type="ChEBI" id="CHEBI:30616"/>
    </ligand>
</feature>
<feature type="transmembrane region" description="Helical" evidence="7">
    <location>
        <begin position="508"/>
        <end position="531"/>
    </location>
</feature>
<feature type="region of interest" description="Disordered" evidence="6">
    <location>
        <begin position="1"/>
        <end position="22"/>
    </location>
</feature>
<dbReference type="PROSITE" id="PS00108">
    <property type="entry name" value="PROTEIN_KINASE_ST"/>
    <property type="match status" value="1"/>
</dbReference>
<dbReference type="PANTHER" id="PTHR43289:SF34">
    <property type="entry name" value="SERINE_THREONINE-PROTEIN KINASE YBDM-RELATED"/>
    <property type="match status" value="1"/>
</dbReference>
<keyword evidence="3 9" id="KW-0418">Kinase</keyword>
<feature type="compositionally biased region" description="Basic and acidic residues" evidence="6">
    <location>
        <begin position="431"/>
        <end position="440"/>
    </location>
</feature>
<dbReference type="CDD" id="cd14014">
    <property type="entry name" value="STKc_PknB_like"/>
    <property type="match status" value="1"/>
</dbReference>
<dbReference type="InterPro" id="IPR008271">
    <property type="entry name" value="Ser/Thr_kinase_AS"/>
</dbReference>
<evidence type="ECO:0000256" key="4">
    <source>
        <dbReference type="ARBA" id="ARBA00022840"/>
    </source>
</evidence>
<comment type="caution">
    <text evidence="9">The sequence shown here is derived from an EMBL/GenBank/DDBJ whole genome shotgun (WGS) entry which is preliminary data.</text>
</comment>
<protein>
    <submittedName>
        <fullName evidence="9">Serine/threonine protein kinase</fullName>
    </submittedName>
</protein>
<keyword evidence="4 5" id="KW-0067">ATP-binding</keyword>